<reference evidence="2" key="2">
    <citation type="submission" date="2021-05" db="UniProtKB">
        <authorList>
            <consortium name="EnsemblPlants"/>
        </authorList>
    </citation>
    <scope>IDENTIFICATION</scope>
    <source>
        <strain evidence="2">subsp. malaccensis</strain>
    </source>
</reference>
<organism evidence="2 3">
    <name type="scientific">Musa acuminata subsp. malaccensis</name>
    <name type="common">Wild banana</name>
    <name type="synonym">Musa malaccensis</name>
    <dbReference type="NCBI Taxonomy" id="214687"/>
    <lineage>
        <taxon>Eukaryota</taxon>
        <taxon>Viridiplantae</taxon>
        <taxon>Streptophyta</taxon>
        <taxon>Embryophyta</taxon>
        <taxon>Tracheophyta</taxon>
        <taxon>Spermatophyta</taxon>
        <taxon>Magnoliopsida</taxon>
        <taxon>Liliopsida</taxon>
        <taxon>Zingiberales</taxon>
        <taxon>Musaceae</taxon>
        <taxon>Musa</taxon>
    </lineage>
</organism>
<protein>
    <submittedName>
        <fullName evidence="1">(wild Malaysian banana) hypothetical protein</fullName>
    </submittedName>
</protein>
<dbReference type="AlphaFoldDB" id="A0A804KYC6"/>
<sequence length="37" mass="4315">MKIPKLKEKLKELAWWISSCGCKKGTGLVWFSNLFED</sequence>
<name>A0A804KYC6_MUSAM</name>
<evidence type="ECO:0000313" key="2">
    <source>
        <dbReference type="EnsemblPlants" id="Ma10_p20380.1"/>
    </source>
</evidence>
<dbReference type="EMBL" id="HG996476">
    <property type="protein sequence ID" value="CAG1854107.1"/>
    <property type="molecule type" value="Genomic_DNA"/>
</dbReference>
<evidence type="ECO:0000313" key="3">
    <source>
        <dbReference type="Proteomes" id="UP000012960"/>
    </source>
</evidence>
<accession>A0A804KYC6</accession>
<dbReference type="InParanoid" id="A0A804KYC6"/>
<gene>
    <name evidence="1" type="ORF">GSMUA_323330.1</name>
</gene>
<proteinExistence type="predicted"/>
<evidence type="ECO:0000313" key="1">
    <source>
        <dbReference type="EMBL" id="CAG1854107.1"/>
    </source>
</evidence>
<dbReference type="Gramene" id="Ma10_t20380.1">
    <property type="protein sequence ID" value="Ma10_p20380.1"/>
    <property type="gene ID" value="Ma10_g20380"/>
</dbReference>
<keyword evidence="3" id="KW-1185">Reference proteome</keyword>
<dbReference type="Proteomes" id="UP000012960">
    <property type="component" value="Unplaced"/>
</dbReference>
<reference evidence="1" key="1">
    <citation type="submission" date="2021-03" db="EMBL/GenBank/DDBJ databases">
        <authorList>
            <consortium name="Genoscope - CEA"/>
            <person name="William W."/>
        </authorList>
    </citation>
    <scope>NUCLEOTIDE SEQUENCE</scope>
    <source>
        <strain evidence="1">Doubled-haploid Pahang</strain>
    </source>
</reference>
<dbReference type="EnsemblPlants" id="Ma10_t20380.1">
    <property type="protein sequence ID" value="Ma10_p20380.1"/>
    <property type="gene ID" value="Ma10_g20380"/>
</dbReference>